<reference evidence="1 2" key="1">
    <citation type="journal article" date="2018" name="Front. Plant Sci.">
        <title>Red Clover (Trifolium pratense) and Zigzag Clover (T. medium) - A Picture of Genomic Similarities and Differences.</title>
        <authorList>
            <person name="Dluhosova J."/>
            <person name="Istvanek J."/>
            <person name="Nedelnik J."/>
            <person name="Repkova J."/>
        </authorList>
    </citation>
    <scope>NUCLEOTIDE SEQUENCE [LARGE SCALE GENOMIC DNA]</scope>
    <source>
        <strain evidence="2">cv. 10/8</strain>
        <tissue evidence="1">Leaf</tissue>
    </source>
</reference>
<dbReference type="Proteomes" id="UP000265520">
    <property type="component" value="Unassembled WGS sequence"/>
</dbReference>
<evidence type="ECO:0000313" key="1">
    <source>
        <dbReference type="EMBL" id="MCI84906.1"/>
    </source>
</evidence>
<dbReference type="EMBL" id="LXQA011101725">
    <property type="protein sequence ID" value="MCI84906.1"/>
    <property type="molecule type" value="Genomic_DNA"/>
</dbReference>
<feature type="non-terminal residue" evidence="1">
    <location>
        <position position="1"/>
    </location>
</feature>
<name>A0A392V9B8_9FABA</name>
<evidence type="ECO:0000313" key="2">
    <source>
        <dbReference type="Proteomes" id="UP000265520"/>
    </source>
</evidence>
<keyword evidence="2" id="KW-1185">Reference proteome</keyword>
<comment type="caution">
    <text evidence="1">The sequence shown here is derived from an EMBL/GenBank/DDBJ whole genome shotgun (WGS) entry which is preliminary data.</text>
</comment>
<sequence>VQTHRFEVWRDEEEKCCEVVENVEDTWKNLKREIKAAV</sequence>
<protein>
    <submittedName>
        <fullName evidence="1">Uncharacterized protein</fullName>
    </submittedName>
</protein>
<accession>A0A392V9B8</accession>
<organism evidence="1 2">
    <name type="scientific">Trifolium medium</name>
    <dbReference type="NCBI Taxonomy" id="97028"/>
    <lineage>
        <taxon>Eukaryota</taxon>
        <taxon>Viridiplantae</taxon>
        <taxon>Streptophyta</taxon>
        <taxon>Embryophyta</taxon>
        <taxon>Tracheophyta</taxon>
        <taxon>Spermatophyta</taxon>
        <taxon>Magnoliopsida</taxon>
        <taxon>eudicotyledons</taxon>
        <taxon>Gunneridae</taxon>
        <taxon>Pentapetalae</taxon>
        <taxon>rosids</taxon>
        <taxon>fabids</taxon>
        <taxon>Fabales</taxon>
        <taxon>Fabaceae</taxon>
        <taxon>Papilionoideae</taxon>
        <taxon>50 kb inversion clade</taxon>
        <taxon>NPAAA clade</taxon>
        <taxon>Hologalegina</taxon>
        <taxon>IRL clade</taxon>
        <taxon>Trifolieae</taxon>
        <taxon>Trifolium</taxon>
    </lineage>
</organism>
<proteinExistence type="predicted"/>
<dbReference type="AlphaFoldDB" id="A0A392V9B8"/>